<dbReference type="EMBL" id="CP002077">
    <property type="protein sequence ID" value="ADK87085.1"/>
    <property type="molecule type" value="Genomic_DNA"/>
</dbReference>
<evidence type="ECO:0000313" key="2">
    <source>
        <dbReference type="Proteomes" id="UP000007756"/>
    </source>
</evidence>
<proteinExistence type="predicted"/>
<organism evidence="1 2">
    <name type="scientific">Mycoplasmoides pneumoniae (strain ATCC 15531 / DSM 23978 / CIP 103766 / NBRC 14401 / NCTC 10119 / FH)</name>
    <name type="common">Mycoplasma pneumoniae</name>
    <dbReference type="NCBI Taxonomy" id="722438"/>
    <lineage>
        <taxon>Bacteria</taxon>
        <taxon>Bacillati</taxon>
        <taxon>Mycoplasmatota</taxon>
        <taxon>Mycoplasmoidales</taxon>
        <taxon>Mycoplasmoidaceae</taxon>
        <taxon>Mycoplasmoides</taxon>
    </lineage>
</organism>
<dbReference type="RefSeq" id="WP_014325515.1">
    <property type="nucleotide sequence ID" value="NZ_CP010546.1"/>
</dbReference>
<dbReference type="InterPro" id="IPR035219">
    <property type="entry name" value="DUF5452"/>
</dbReference>
<name>A0A0H3DL17_MYCPB</name>
<protein>
    <submittedName>
        <fullName evidence="1">Uncharacterized protein</fullName>
    </submittedName>
</protein>
<accession>A0A0H3DL17</accession>
<dbReference type="Pfam" id="PF17533">
    <property type="entry name" value="DUF5452"/>
    <property type="match status" value="1"/>
</dbReference>
<dbReference type="PATRIC" id="fig|722438.3.peg.455"/>
<reference evidence="1 2" key="1">
    <citation type="journal article" date="2010" name="Appl. Environ. Microbiol.">
        <title>Targeted chromosomal knockouts in Mycoplasma pneumoniae.</title>
        <authorList>
            <person name="Krishnakumar R."/>
            <person name="Assad-Garcia N."/>
            <person name="Benders G.A."/>
            <person name="Phan Q."/>
            <person name="Montague M.G."/>
            <person name="Glass J.I."/>
        </authorList>
    </citation>
    <scope>NUCLEOTIDE SEQUENCE [LARGE SCALE GENOMIC DNA]</scope>
    <source>
        <strain evidence="2">ATCC 15531 / DSM 22911 / NBRC 14401 / NCTC 10119 / FH</strain>
    </source>
</reference>
<dbReference type="PaxDb" id="722438-MPNE_0474"/>
<sequence>MIFSISKRKLICGFSLVALTIAGIVGGVYLVTKNNQQTTPQTNHFNVAEPVNKVPNWRKLGPETQRELRDRLYPLDDTGYFIYKYGAISRYLQSQKELDELVDYRTVLPSTQKHFKYDSFNQSVLESKLRKWLMKAIKQHPYFQHFEFDPVLKAQYNINIPAQKITVNAVWFYKKDNDLTTGKPIRYWDQFEIKLKQ</sequence>
<dbReference type="AlphaFoldDB" id="A0A0H3DL17"/>
<dbReference type="GeneID" id="66608931"/>
<gene>
    <name evidence="1" type="ordered locus">MPNE_0474</name>
</gene>
<dbReference type="eggNOG" id="ENOG5030N2U">
    <property type="taxonomic scope" value="Bacteria"/>
</dbReference>
<dbReference type="Proteomes" id="UP000007756">
    <property type="component" value="Chromosome"/>
</dbReference>
<dbReference type="KEGG" id="mpj:MPNE_0474"/>
<evidence type="ECO:0000313" key="1">
    <source>
        <dbReference type="EMBL" id="ADK87085.1"/>
    </source>
</evidence>
<dbReference type="STRING" id="722438.F539_02290"/>
<dbReference type="HOGENOM" id="CLU_1388879_0_0_14"/>